<dbReference type="PANTHER" id="PTHR33121:SF70">
    <property type="entry name" value="SIGNALING PROTEIN YKOW"/>
    <property type="match status" value="1"/>
</dbReference>
<dbReference type="InterPro" id="IPR003018">
    <property type="entry name" value="GAF"/>
</dbReference>
<gene>
    <name evidence="3" type="ORF">FLP30_02695</name>
</gene>
<dbReference type="SMART" id="SM00052">
    <property type="entry name" value="EAL"/>
    <property type="match status" value="1"/>
</dbReference>
<feature type="domain" description="GGDEF" evidence="2">
    <location>
        <begin position="801"/>
        <end position="938"/>
    </location>
</feature>
<dbReference type="Pfam" id="PF00563">
    <property type="entry name" value="EAL"/>
    <property type="match status" value="1"/>
</dbReference>
<dbReference type="SMART" id="SM00065">
    <property type="entry name" value="GAF"/>
    <property type="match status" value="3"/>
</dbReference>
<dbReference type="SUPFAM" id="SSF55785">
    <property type="entry name" value="PYP-like sensor domain (PAS domain)"/>
    <property type="match status" value="1"/>
</dbReference>
<dbReference type="PANTHER" id="PTHR33121">
    <property type="entry name" value="CYCLIC DI-GMP PHOSPHODIESTERASE PDEF"/>
    <property type="match status" value="1"/>
</dbReference>
<dbReference type="OrthoDB" id="23692at2"/>
<dbReference type="KEGG" id="acek:FLP30_02695"/>
<dbReference type="Gene3D" id="1.10.490.10">
    <property type="entry name" value="Globins"/>
    <property type="match status" value="1"/>
</dbReference>
<keyword evidence="4" id="KW-1185">Reference proteome</keyword>
<organism evidence="3 4">
    <name type="scientific">Acetobacter vaccinii</name>
    <dbReference type="NCBI Taxonomy" id="2592655"/>
    <lineage>
        <taxon>Bacteria</taxon>
        <taxon>Pseudomonadati</taxon>
        <taxon>Pseudomonadota</taxon>
        <taxon>Alphaproteobacteria</taxon>
        <taxon>Acetobacterales</taxon>
        <taxon>Acetobacteraceae</taxon>
        <taxon>Acetobacter</taxon>
    </lineage>
</organism>
<dbReference type="InterPro" id="IPR001633">
    <property type="entry name" value="EAL_dom"/>
</dbReference>
<evidence type="ECO:0000259" key="2">
    <source>
        <dbReference type="PROSITE" id="PS50887"/>
    </source>
</evidence>
<dbReference type="GO" id="GO:0019825">
    <property type="term" value="F:oxygen binding"/>
    <property type="evidence" value="ECO:0007669"/>
    <property type="project" value="InterPro"/>
</dbReference>
<dbReference type="InterPro" id="IPR000160">
    <property type="entry name" value="GGDEF_dom"/>
</dbReference>
<dbReference type="InterPro" id="IPR000014">
    <property type="entry name" value="PAS"/>
</dbReference>
<dbReference type="InterPro" id="IPR029787">
    <property type="entry name" value="Nucleotide_cyclase"/>
</dbReference>
<dbReference type="Gene3D" id="3.30.70.270">
    <property type="match status" value="1"/>
</dbReference>
<dbReference type="Proteomes" id="UP000324536">
    <property type="component" value="Chromosome"/>
</dbReference>
<dbReference type="InterPro" id="IPR050706">
    <property type="entry name" value="Cyclic-di-GMP_PDE-like"/>
</dbReference>
<dbReference type="CDD" id="cd01949">
    <property type="entry name" value="GGDEF"/>
    <property type="match status" value="1"/>
</dbReference>
<dbReference type="PROSITE" id="PS50883">
    <property type="entry name" value="EAL"/>
    <property type="match status" value="1"/>
</dbReference>
<dbReference type="InterPro" id="IPR043128">
    <property type="entry name" value="Rev_trsase/Diguanyl_cyclase"/>
</dbReference>
<evidence type="ECO:0000313" key="4">
    <source>
        <dbReference type="Proteomes" id="UP000324536"/>
    </source>
</evidence>
<dbReference type="Pfam" id="PF13185">
    <property type="entry name" value="GAF_2"/>
    <property type="match status" value="3"/>
</dbReference>
<dbReference type="SUPFAM" id="SSF55073">
    <property type="entry name" value="Nucleotide cyclase"/>
    <property type="match status" value="1"/>
</dbReference>
<dbReference type="SUPFAM" id="SSF55781">
    <property type="entry name" value="GAF domain-like"/>
    <property type="match status" value="3"/>
</dbReference>
<dbReference type="RefSeq" id="WP_149278479.1">
    <property type="nucleotide sequence ID" value="NZ_CP043506.1"/>
</dbReference>
<dbReference type="Gene3D" id="3.30.450.40">
    <property type="match status" value="3"/>
</dbReference>
<dbReference type="Gene3D" id="3.30.450.20">
    <property type="entry name" value="PAS domain"/>
    <property type="match status" value="1"/>
</dbReference>
<feature type="domain" description="EAL" evidence="1">
    <location>
        <begin position="1282"/>
        <end position="1534"/>
    </location>
</feature>
<dbReference type="SMART" id="SM00267">
    <property type="entry name" value="GGDEF"/>
    <property type="match status" value="1"/>
</dbReference>
<dbReference type="Pfam" id="PF00990">
    <property type="entry name" value="GGDEF"/>
    <property type="match status" value="1"/>
</dbReference>
<accession>A0A5C1YNN4</accession>
<dbReference type="SUPFAM" id="SSF141868">
    <property type="entry name" value="EAL domain-like"/>
    <property type="match status" value="1"/>
</dbReference>
<dbReference type="CDD" id="cd01948">
    <property type="entry name" value="EAL"/>
    <property type="match status" value="1"/>
</dbReference>
<evidence type="ECO:0000313" key="3">
    <source>
        <dbReference type="EMBL" id="QEO16799.1"/>
    </source>
</evidence>
<dbReference type="GO" id="GO:0071111">
    <property type="term" value="F:cyclic-guanylate-specific phosphodiesterase activity"/>
    <property type="evidence" value="ECO:0007669"/>
    <property type="project" value="InterPro"/>
</dbReference>
<dbReference type="PROSITE" id="PS50887">
    <property type="entry name" value="GGDEF"/>
    <property type="match status" value="1"/>
</dbReference>
<name>A0A5C1YNN4_9PROT</name>
<dbReference type="CDD" id="cd00130">
    <property type="entry name" value="PAS"/>
    <property type="match status" value="1"/>
</dbReference>
<dbReference type="GO" id="GO:0006355">
    <property type="term" value="P:regulation of DNA-templated transcription"/>
    <property type="evidence" value="ECO:0007669"/>
    <property type="project" value="InterPro"/>
</dbReference>
<dbReference type="EMBL" id="CP043506">
    <property type="protein sequence ID" value="QEO16799.1"/>
    <property type="molecule type" value="Genomic_DNA"/>
</dbReference>
<dbReference type="Gene3D" id="3.20.20.450">
    <property type="entry name" value="EAL domain"/>
    <property type="match status" value="1"/>
</dbReference>
<protein>
    <submittedName>
        <fullName evidence="3">EAL domain-containing protein</fullName>
    </submittedName>
</protein>
<proteinExistence type="predicted"/>
<reference evidence="3 4" key="1">
    <citation type="submission" date="2019-09" db="EMBL/GenBank/DDBJ databases">
        <title>Genome sequencing of strain KACC 21233.</title>
        <authorList>
            <person name="Heo J."/>
            <person name="Kim S.-J."/>
            <person name="Kim J.-S."/>
            <person name="Hong S.-B."/>
            <person name="Kwon S.-W."/>
        </authorList>
    </citation>
    <scope>NUCLEOTIDE SEQUENCE [LARGE SCALE GENOMIC DNA]</scope>
    <source>
        <strain evidence="3 4">KACC 21233</strain>
    </source>
</reference>
<dbReference type="GO" id="GO:0020037">
    <property type="term" value="F:heme binding"/>
    <property type="evidence" value="ECO:0007669"/>
    <property type="project" value="InterPro"/>
</dbReference>
<dbReference type="InterPro" id="IPR035965">
    <property type="entry name" value="PAS-like_dom_sf"/>
</dbReference>
<dbReference type="InterPro" id="IPR029016">
    <property type="entry name" value="GAF-like_dom_sf"/>
</dbReference>
<dbReference type="NCBIfam" id="TIGR00254">
    <property type="entry name" value="GGDEF"/>
    <property type="match status" value="1"/>
</dbReference>
<sequence length="1624" mass="180983">MKTPSPSLSPALVSRVHIRKQARSLLHYVLPAVAAATSGVVIEYNEYEHAQATVAANATQDSIAYATLIAGRLNTRFTELEIASAVLGGAEGGPATPSPMVEQSLQNYLAANAHNYTFNILSADGEHIQWSTTPLSHATPSAMRDFAPVEKSSRYLLGPVHYVQSMDAIVLPLRVHGVSNTQTGYFLASPYKISRLLDTQELPREYRNWVFTVMDTRTNAPLQALPPSDKHTGHTAPDNTRLVTTPVIGYPFTVQVRITPHHIWTTFRKQAVNRWGSEGLVLTLLFVGIGFMIRRQEKKQNRQQQRLTDFNAFLAQISYCISQAQEESRLLQDICDLAIRYAHLDLAFIARPDASQQFQFLAVGGQHAITDTLFISARADLPEGQGSVGRVWRSAQAIFNASFVQNAHLAPWKNWAEQHNLHANAALPIMRDGKIWAVLSVYHRQPDIFDHQLQALLQEVATDISRGLEKLYNKKLQSALLYNSVVGILLVKDHIIQLTNSRVEHMLGLPAEALVNQPAELLFTDPTEFARAIAVNETLQHKHETRIPNVRLARKDGHLLLADLSGVRLHDLSGDVSVWTIEDVTTHEVARRLYHALLNTADAVLQATDEAEMCDRTCADLVLDTLFHAVWIGRIDSRGHLEVLSRAGEGTDSIHELSAYMKTGSSPVPVMLRAWNTRTLVYSNDELADMAKAPYYAFIEKSRWRAVLSAPIWRAGKVWAIISFAAAQTQVFDAQSITLCQRVADLLGHALDKLDAQNRIESLQEKEAQRARHDPLTGLPNRLALEECMPLALTRAREQGRGAGICMLDLDDFKQVNDTYGHEAGDHLLQQLAQRLVQSLRPTDFVARLGGDEFVVVLEELDALLPIAQATTVLNTLHTAVETPFQVTPEATASVGMTLGMALYPLDGEDPDTLLRRADAAMYLSKQTKATRTTWWRLASALPAHPSAEEVQVHTFDAYGPEARDLLTRAKTFLLHIQQDFVEQFHDNVRDRAEWQKLFSSMTESERTELRHADMEHLQLLLAPETQEADILKAANPLGASRALSGVDPVMLTEIYSTYRRQLIDSMDKAMLRAYDRYHILLTTEIRLQEDKATQLAIGQKIEQQYFAQLSAPMPDLSSTWPDACAQAINALGQLTGIQAVILYRKDADGKPLIEASAGPLAQDFVQILQTSFAQPPTQDTLDCSSITAQAWMSAQITSTPSYALDPRTPKWRDTALQLGFRSALSIPLREEGGQVSAVLTLLGGYPNQFESLMMRQFAHGLQQRWEQISQRYHRQPAPSVTQERSQHLRSLLFAGGLRMFVQPVIDLQSGALLEVEALARIEDTDGQIISPAMFLPLLGRNELDQLFYKGLEQALTSLSQWDKDGLHTNLAINLPSTFLLNNDGPQKIADMLAQYHIEPHRLAVELLETHSLDYKTQASTIRQFKERGIQLAIDDLGSGHSSLLRLSSLPFDIIKVDQALLRHLHDMPLQILSVVKSILDMGKDFHSRVVVEGLSDQEVMDAVSHLGHCYGQGYGIARPMPAADLPGWYKEHQATYQQKTVQADINSDLAALACHWITLRNQTAAGSTVPDQDPMIRWFATQNLQNSDAARWHQQSCQTPPVPGAAAKLTAWLLERLRKNPVS</sequence>
<dbReference type="InterPro" id="IPR013767">
    <property type="entry name" value="PAS_fold"/>
</dbReference>
<dbReference type="NCBIfam" id="TIGR00229">
    <property type="entry name" value="sensory_box"/>
    <property type="match status" value="1"/>
</dbReference>
<evidence type="ECO:0000259" key="1">
    <source>
        <dbReference type="PROSITE" id="PS50883"/>
    </source>
</evidence>
<dbReference type="InterPro" id="IPR035919">
    <property type="entry name" value="EAL_sf"/>
</dbReference>
<dbReference type="Pfam" id="PF00989">
    <property type="entry name" value="PAS"/>
    <property type="match status" value="1"/>
</dbReference>
<dbReference type="InterPro" id="IPR012292">
    <property type="entry name" value="Globin/Proto"/>
</dbReference>